<dbReference type="Gene3D" id="3.40.50.1000">
    <property type="entry name" value="HAD superfamily/HAD-like"/>
    <property type="match status" value="1"/>
</dbReference>
<dbReference type="PANTHER" id="PTHR43481:SF4">
    <property type="entry name" value="GLYCEROL-1-PHOSPHATE PHOSPHOHYDROLASE 1-RELATED"/>
    <property type="match status" value="1"/>
</dbReference>
<gene>
    <name evidence="1" type="ORF">FC69_GL001316</name>
</gene>
<dbReference type="STRING" id="1423747.FC69_GL001316"/>
<dbReference type="RefSeq" id="WP_025083654.1">
    <property type="nucleotide sequence ID" value="NZ_AZEX01000003.1"/>
</dbReference>
<proteinExistence type="predicted"/>
<dbReference type="OrthoDB" id="9797743at2"/>
<dbReference type="InterPro" id="IPR023214">
    <property type="entry name" value="HAD_sf"/>
</dbReference>
<sequence length="217" mass="23285">MAVKGIVFDVDGVLVNSEPYYFEQRLAYLNSIGVTLSLEANRRFIGSNMNAVLAQIFPQKSLAKRNEIKAGYSAFKAAHPMQFKPMLNTDAPLLLQQICTDCQIGLASAGERVGINRMLAETALTPYFETIISGAETAHNKPAPDVYLAALAALKIAPNEAVAIEDSTLGIAAGKAAGMTVIALQPLDPNYEIDQSAADYRIGSLLEVPTLLAQLMI</sequence>
<protein>
    <recommendedName>
        <fullName evidence="3">HAD-superhydrolase, subIA, variant 3 family protein</fullName>
    </recommendedName>
</protein>
<evidence type="ECO:0000313" key="2">
    <source>
        <dbReference type="Proteomes" id="UP000051264"/>
    </source>
</evidence>
<dbReference type="Gene3D" id="1.10.150.240">
    <property type="entry name" value="Putative phosphatase, domain 2"/>
    <property type="match status" value="1"/>
</dbReference>
<evidence type="ECO:0000313" key="1">
    <source>
        <dbReference type="EMBL" id="KRL61850.1"/>
    </source>
</evidence>
<dbReference type="PANTHER" id="PTHR43481">
    <property type="entry name" value="FRUCTOSE-1-PHOSPHATE PHOSPHATASE"/>
    <property type="match status" value="1"/>
</dbReference>
<dbReference type="EMBL" id="AZEX01000003">
    <property type="protein sequence ID" value="KRL61850.1"/>
    <property type="molecule type" value="Genomic_DNA"/>
</dbReference>
<dbReference type="InterPro" id="IPR041492">
    <property type="entry name" value="HAD_2"/>
</dbReference>
<dbReference type="NCBIfam" id="TIGR01509">
    <property type="entry name" value="HAD-SF-IA-v3"/>
    <property type="match status" value="1"/>
</dbReference>
<dbReference type="SFLD" id="SFLDS00003">
    <property type="entry name" value="Haloacid_Dehalogenase"/>
    <property type="match status" value="1"/>
</dbReference>
<dbReference type="AlphaFoldDB" id="A0A0R1S4V6"/>
<name>A0A0R1S4V6_9LACO</name>
<comment type="caution">
    <text evidence="1">The sequence shown here is derived from an EMBL/GenBank/DDBJ whole genome shotgun (WGS) entry which is preliminary data.</text>
</comment>
<dbReference type="InterPro" id="IPR051806">
    <property type="entry name" value="HAD-like_SPP"/>
</dbReference>
<dbReference type="InterPro" id="IPR006439">
    <property type="entry name" value="HAD-SF_hydro_IA"/>
</dbReference>
<dbReference type="SUPFAM" id="SSF56784">
    <property type="entry name" value="HAD-like"/>
    <property type="match status" value="1"/>
</dbReference>
<dbReference type="PATRIC" id="fig|1423747.3.peg.1342"/>
<reference evidence="1 2" key="1">
    <citation type="journal article" date="2015" name="Genome Announc.">
        <title>Expanding the biotechnology potential of lactobacilli through comparative genomics of 213 strains and associated genera.</title>
        <authorList>
            <person name="Sun Z."/>
            <person name="Harris H.M."/>
            <person name="McCann A."/>
            <person name="Guo C."/>
            <person name="Argimon S."/>
            <person name="Zhang W."/>
            <person name="Yang X."/>
            <person name="Jeffery I.B."/>
            <person name="Cooney J.C."/>
            <person name="Kagawa T.F."/>
            <person name="Liu W."/>
            <person name="Song Y."/>
            <person name="Salvetti E."/>
            <person name="Wrobel A."/>
            <person name="Rasinkangas P."/>
            <person name="Parkhill J."/>
            <person name="Rea M.C."/>
            <person name="O'Sullivan O."/>
            <person name="Ritari J."/>
            <person name="Douillard F.P."/>
            <person name="Paul Ross R."/>
            <person name="Yang R."/>
            <person name="Briner A.E."/>
            <person name="Felis G.E."/>
            <person name="de Vos W.M."/>
            <person name="Barrangou R."/>
            <person name="Klaenhammer T.R."/>
            <person name="Caufield P.W."/>
            <person name="Cui Y."/>
            <person name="Zhang H."/>
            <person name="O'Toole P.W."/>
        </authorList>
    </citation>
    <scope>NUCLEOTIDE SEQUENCE [LARGE SCALE GENOMIC DNA]</scope>
    <source>
        <strain evidence="1 2">DSM 14340</strain>
    </source>
</reference>
<accession>A0A0R1S4V6</accession>
<dbReference type="Proteomes" id="UP000051264">
    <property type="component" value="Unassembled WGS sequence"/>
</dbReference>
<dbReference type="GO" id="GO:0050308">
    <property type="term" value="F:sugar-phosphatase activity"/>
    <property type="evidence" value="ECO:0007669"/>
    <property type="project" value="TreeGrafter"/>
</dbReference>
<evidence type="ECO:0008006" key="3">
    <source>
        <dbReference type="Google" id="ProtNLM"/>
    </source>
</evidence>
<dbReference type="eggNOG" id="COG0637">
    <property type="taxonomic scope" value="Bacteria"/>
</dbReference>
<dbReference type="InterPro" id="IPR023198">
    <property type="entry name" value="PGP-like_dom2"/>
</dbReference>
<dbReference type="SFLD" id="SFLDG01129">
    <property type="entry name" value="C1.5:_HAD__Beta-PGM__Phosphata"/>
    <property type="match status" value="1"/>
</dbReference>
<organism evidence="1 2">
    <name type="scientific">Latilactobacillus fuchuensis DSM 14340 = JCM 11249</name>
    <dbReference type="NCBI Taxonomy" id="1423747"/>
    <lineage>
        <taxon>Bacteria</taxon>
        <taxon>Bacillati</taxon>
        <taxon>Bacillota</taxon>
        <taxon>Bacilli</taxon>
        <taxon>Lactobacillales</taxon>
        <taxon>Lactobacillaceae</taxon>
        <taxon>Latilactobacillus</taxon>
    </lineage>
</organism>
<dbReference type="PRINTS" id="PR00413">
    <property type="entry name" value="HADHALOGNASE"/>
</dbReference>
<dbReference type="InterPro" id="IPR036412">
    <property type="entry name" value="HAD-like_sf"/>
</dbReference>
<dbReference type="Pfam" id="PF13419">
    <property type="entry name" value="HAD_2"/>
    <property type="match status" value="1"/>
</dbReference>